<evidence type="ECO:0000256" key="4">
    <source>
        <dbReference type="ARBA" id="ARBA00022630"/>
    </source>
</evidence>
<evidence type="ECO:0000256" key="3">
    <source>
        <dbReference type="ARBA" id="ARBA00005349"/>
    </source>
</evidence>
<reference evidence="10 11" key="1">
    <citation type="submission" date="2021-02" db="EMBL/GenBank/DDBJ databases">
        <title>Niveibacterium changnyeongensis HC41.</title>
        <authorList>
            <person name="Kang M."/>
        </authorList>
    </citation>
    <scope>NUCLEOTIDE SEQUENCE [LARGE SCALE GENOMIC DNA]</scope>
    <source>
        <strain evidence="10 11">HC41</strain>
    </source>
</reference>
<dbReference type="InterPro" id="IPR051205">
    <property type="entry name" value="UbiH/COQ6_monooxygenase"/>
</dbReference>
<proteinExistence type="inferred from homology"/>
<dbReference type="GO" id="GO:0004497">
    <property type="term" value="F:monooxygenase activity"/>
    <property type="evidence" value="ECO:0007669"/>
    <property type="project" value="UniProtKB-KW"/>
</dbReference>
<evidence type="ECO:0000259" key="9">
    <source>
        <dbReference type="Pfam" id="PF01494"/>
    </source>
</evidence>
<dbReference type="InterPro" id="IPR002938">
    <property type="entry name" value="FAD-bd"/>
</dbReference>
<dbReference type="InterPro" id="IPR036188">
    <property type="entry name" value="FAD/NAD-bd_sf"/>
</dbReference>
<dbReference type="PANTHER" id="PTHR43876">
    <property type="entry name" value="UBIQUINONE BIOSYNTHESIS MONOOXYGENASE COQ6, MITOCHONDRIAL"/>
    <property type="match status" value="1"/>
</dbReference>
<organism evidence="10 11">
    <name type="scientific">Niveibacterium microcysteis</name>
    <dbReference type="NCBI Taxonomy" id="2811415"/>
    <lineage>
        <taxon>Bacteria</taxon>
        <taxon>Pseudomonadati</taxon>
        <taxon>Pseudomonadota</taxon>
        <taxon>Betaproteobacteria</taxon>
        <taxon>Rhodocyclales</taxon>
        <taxon>Rhodocyclaceae</taxon>
        <taxon>Niveibacterium</taxon>
    </lineage>
</organism>
<comment type="cofactor">
    <cofactor evidence="1">
        <name>FAD</name>
        <dbReference type="ChEBI" id="CHEBI:57692"/>
    </cofactor>
</comment>
<dbReference type="Proteomes" id="UP000663570">
    <property type="component" value="Chromosome"/>
</dbReference>
<dbReference type="PRINTS" id="PR00420">
    <property type="entry name" value="RNGMNOXGNASE"/>
</dbReference>
<name>A0ABX7M399_9RHOO</name>
<evidence type="ECO:0000256" key="6">
    <source>
        <dbReference type="ARBA" id="ARBA00023002"/>
    </source>
</evidence>
<keyword evidence="4" id="KW-0285">Flavoprotein</keyword>
<keyword evidence="5" id="KW-0274">FAD</keyword>
<dbReference type="NCBIfam" id="TIGR01988">
    <property type="entry name" value="Ubi-OHases"/>
    <property type="match status" value="1"/>
</dbReference>
<evidence type="ECO:0000256" key="7">
    <source>
        <dbReference type="ARBA" id="ARBA00023033"/>
    </source>
</evidence>
<dbReference type="InterPro" id="IPR010971">
    <property type="entry name" value="UbiH/COQ6"/>
</dbReference>
<keyword evidence="8" id="KW-0472">Membrane</keyword>
<keyword evidence="6" id="KW-0560">Oxidoreductase</keyword>
<evidence type="ECO:0000313" key="11">
    <source>
        <dbReference type="Proteomes" id="UP000663570"/>
    </source>
</evidence>
<dbReference type="RefSeq" id="WP_206253976.1">
    <property type="nucleotide sequence ID" value="NZ_CP071060.1"/>
</dbReference>
<keyword evidence="8" id="KW-1133">Transmembrane helix</keyword>
<keyword evidence="8" id="KW-0812">Transmembrane</keyword>
<evidence type="ECO:0000256" key="1">
    <source>
        <dbReference type="ARBA" id="ARBA00001974"/>
    </source>
</evidence>
<dbReference type="EMBL" id="CP071060">
    <property type="protein sequence ID" value="QSI76236.1"/>
    <property type="molecule type" value="Genomic_DNA"/>
</dbReference>
<feature type="transmembrane region" description="Helical" evidence="8">
    <location>
        <begin position="12"/>
        <end position="30"/>
    </location>
</feature>
<keyword evidence="7 10" id="KW-0503">Monooxygenase</keyword>
<accession>A0ABX7M399</accession>
<dbReference type="Pfam" id="PF01494">
    <property type="entry name" value="FAD_binding_3"/>
    <property type="match status" value="1"/>
</dbReference>
<evidence type="ECO:0000256" key="2">
    <source>
        <dbReference type="ARBA" id="ARBA00004749"/>
    </source>
</evidence>
<gene>
    <name evidence="10" type="ORF">JY500_17435</name>
</gene>
<evidence type="ECO:0000313" key="10">
    <source>
        <dbReference type="EMBL" id="QSI76236.1"/>
    </source>
</evidence>
<keyword evidence="11" id="KW-1185">Reference proteome</keyword>
<dbReference type="PANTHER" id="PTHR43876:SF8">
    <property type="entry name" value="2-OCTAPRENYL-6-METHOXYPHENOL HYDROXYLASE"/>
    <property type="match status" value="1"/>
</dbReference>
<evidence type="ECO:0000256" key="5">
    <source>
        <dbReference type="ARBA" id="ARBA00022827"/>
    </source>
</evidence>
<protein>
    <submittedName>
        <fullName evidence="10">FAD-dependent monooxygenase</fullName>
    </submittedName>
</protein>
<dbReference type="SUPFAM" id="SSF51905">
    <property type="entry name" value="FAD/NAD(P)-binding domain"/>
    <property type="match status" value="1"/>
</dbReference>
<dbReference type="Gene3D" id="3.30.9.10">
    <property type="entry name" value="D-Amino Acid Oxidase, subunit A, domain 2"/>
    <property type="match status" value="1"/>
</dbReference>
<comment type="pathway">
    <text evidence="2">Cofactor biosynthesis; ubiquinone biosynthesis.</text>
</comment>
<comment type="similarity">
    <text evidence="3">Belongs to the UbiH/COQ6 family.</text>
</comment>
<evidence type="ECO:0000256" key="8">
    <source>
        <dbReference type="SAM" id="Phobius"/>
    </source>
</evidence>
<feature type="domain" description="FAD-binding" evidence="9">
    <location>
        <begin position="14"/>
        <end position="330"/>
    </location>
</feature>
<dbReference type="Gene3D" id="3.50.50.60">
    <property type="entry name" value="FAD/NAD(P)-binding domain"/>
    <property type="match status" value="2"/>
</dbReference>
<sequence length="387" mass="41104">MPNTEHANTPERGILIVGAGPVGLALALALHRRGLAVRLADARPAGAGERDARVLALSHGSRQTLERLGAWPEQGPTPITTIHVSQRGALGRTQMRAEEYGVPALGYVTPAALLYRRLAAAVAAAGIALLHDTAIASLSPTEEGIEASATNGQTFSARLVACCEGAIAGEAGGNVRTRDYGQHAIICRARLAAPHRGIAYERFTPDGPLALLPLADDYSVVWTMPAAQADAQMALDEAGFRAALQTAFGGRVQFVETLERARFPLGLRVRGDAVGRRTVWLGNAAQTLHPVAGQGFNLALRDVWALADTLTGAADPGEPTLLARYAQRRLLDRRSTIGFTDSLVRVFSNDDPLLTHARGAGLLALDLVSPLRHFVAKRMLFGARAWP</sequence>